<dbReference type="InterPro" id="IPR013083">
    <property type="entry name" value="Znf_RING/FYVE/PHD"/>
</dbReference>
<dbReference type="GO" id="GO:0008270">
    <property type="term" value="F:zinc ion binding"/>
    <property type="evidence" value="ECO:0007669"/>
    <property type="project" value="UniProtKB-KW"/>
</dbReference>
<name>A0A812NSP0_SYMPI</name>
<dbReference type="AlphaFoldDB" id="A0A812NSP0"/>
<keyword evidence="2" id="KW-0812">Transmembrane</keyword>
<keyword evidence="1" id="KW-0863">Zinc-finger</keyword>
<keyword evidence="2" id="KW-1133">Transmembrane helix</keyword>
<sequence>MSFLTMITLIVILAVTPLEQRQGYSALLVIPLAGMLIVGSFSLLFDRSEHLPSTPSQPRISSAVYSHSCDCVWASTVFGDLALGKTAGLQFRRMHVQKNVDGTQWQGSEQASVASDAFVAKPTCACCLDDFHPSSQVAVLPCGHIFHEDCIAH</sequence>
<dbReference type="SUPFAM" id="SSF57850">
    <property type="entry name" value="RING/U-box"/>
    <property type="match status" value="1"/>
</dbReference>
<gene>
    <name evidence="5" type="ORF">SPIL2461_LOCUS6911</name>
</gene>
<dbReference type="OrthoDB" id="1302410at2759"/>
<organism evidence="5 6">
    <name type="scientific">Symbiodinium pilosum</name>
    <name type="common">Dinoflagellate</name>
    <dbReference type="NCBI Taxonomy" id="2952"/>
    <lineage>
        <taxon>Eukaryota</taxon>
        <taxon>Sar</taxon>
        <taxon>Alveolata</taxon>
        <taxon>Dinophyceae</taxon>
        <taxon>Suessiales</taxon>
        <taxon>Symbiodiniaceae</taxon>
        <taxon>Symbiodinium</taxon>
    </lineage>
</organism>
<evidence type="ECO:0000256" key="1">
    <source>
        <dbReference type="PROSITE-ProRule" id="PRU00175"/>
    </source>
</evidence>
<protein>
    <recommendedName>
        <fullName evidence="4">RING-type domain-containing protein</fullName>
    </recommendedName>
</protein>
<feature type="domain" description="RING-type" evidence="4">
    <location>
        <begin position="124"/>
        <end position="151"/>
    </location>
</feature>
<dbReference type="Proteomes" id="UP000649617">
    <property type="component" value="Unassembled WGS sequence"/>
</dbReference>
<keyword evidence="1" id="KW-0862">Zinc</keyword>
<dbReference type="Gene3D" id="3.30.40.10">
    <property type="entry name" value="Zinc/RING finger domain, C3HC4 (zinc finger)"/>
    <property type="match status" value="1"/>
</dbReference>
<evidence type="ECO:0000313" key="5">
    <source>
        <dbReference type="EMBL" id="CAE7305729.1"/>
    </source>
</evidence>
<keyword evidence="1" id="KW-0479">Metal-binding</keyword>
<evidence type="ECO:0000256" key="3">
    <source>
        <dbReference type="SAM" id="SignalP"/>
    </source>
</evidence>
<feature type="non-terminal residue" evidence="5">
    <location>
        <position position="153"/>
    </location>
</feature>
<dbReference type="EMBL" id="CAJNIZ010010768">
    <property type="protein sequence ID" value="CAE7305729.1"/>
    <property type="molecule type" value="Genomic_DNA"/>
</dbReference>
<dbReference type="Pfam" id="PF17123">
    <property type="entry name" value="zf-RING_11"/>
    <property type="match status" value="1"/>
</dbReference>
<proteinExistence type="predicted"/>
<comment type="caution">
    <text evidence="5">The sequence shown here is derived from an EMBL/GenBank/DDBJ whole genome shotgun (WGS) entry which is preliminary data.</text>
</comment>
<evidence type="ECO:0000256" key="2">
    <source>
        <dbReference type="SAM" id="Phobius"/>
    </source>
</evidence>
<feature type="chain" id="PRO_5032764801" description="RING-type domain-containing protein" evidence="3">
    <location>
        <begin position="21"/>
        <end position="153"/>
    </location>
</feature>
<evidence type="ECO:0000259" key="4">
    <source>
        <dbReference type="PROSITE" id="PS50089"/>
    </source>
</evidence>
<feature type="signal peptide" evidence="3">
    <location>
        <begin position="1"/>
        <end position="20"/>
    </location>
</feature>
<evidence type="ECO:0000313" key="6">
    <source>
        <dbReference type="Proteomes" id="UP000649617"/>
    </source>
</evidence>
<reference evidence="5" key="1">
    <citation type="submission" date="2021-02" db="EMBL/GenBank/DDBJ databases">
        <authorList>
            <person name="Dougan E. K."/>
            <person name="Rhodes N."/>
            <person name="Thang M."/>
            <person name="Chan C."/>
        </authorList>
    </citation>
    <scope>NUCLEOTIDE SEQUENCE</scope>
</reference>
<dbReference type="PROSITE" id="PS50089">
    <property type="entry name" value="ZF_RING_2"/>
    <property type="match status" value="1"/>
</dbReference>
<keyword evidence="2" id="KW-0472">Membrane</keyword>
<feature type="transmembrane region" description="Helical" evidence="2">
    <location>
        <begin position="24"/>
        <end position="45"/>
    </location>
</feature>
<dbReference type="InterPro" id="IPR001841">
    <property type="entry name" value="Znf_RING"/>
</dbReference>
<keyword evidence="3" id="KW-0732">Signal</keyword>
<keyword evidence="6" id="KW-1185">Reference proteome</keyword>
<accession>A0A812NSP0</accession>